<dbReference type="Pfam" id="PF06080">
    <property type="entry name" value="DUF938"/>
    <property type="match status" value="1"/>
</dbReference>
<organism evidence="1 2">
    <name type="scientific">Colwellia ponticola</name>
    <dbReference type="NCBI Taxonomy" id="2304625"/>
    <lineage>
        <taxon>Bacteria</taxon>
        <taxon>Pseudomonadati</taxon>
        <taxon>Pseudomonadota</taxon>
        <taxon>Gammaproteobacteria</taxon>
        <taxon>Alteromonadales</taxon>
        <taxon>Colwelliaceae</taxon>
        <taxon>Colwellia</taxon>
    </lineage>
</organism>
<dbReference type="Gene3D" id="3.40.50.150">
    <property type="entry name" value="Vaccinia Virus protein VP39"/>
    <property type="match status" value="1"/>
</dbReference>
<evidence type="ECO:0000313" key="2">
    <source>
        <dbReference type="Proteomes" id="UP000307702"/>
    </source>
</evidence>
<reference evidence="1 2" key="1">
    <citation type="submission" date="2019-05" db="EMBL/GenBank/DDBJ databases">
        <title>Colwellia ponticola sp. nov., isolated from seawater.</title>
        <authorList>
            <person name="Yoon J.-H."/>
        </authorList>
    </citation>
    <scope>NUCLEOTIDE SEQUENCE [LARGE SCALE GENOMIC DNA]</scope>
    <source>
        <strain evidence="1 2">OISW-25</strain>
    </source>
</reference>
<accession>A0A8H2JK46</accession>
<keyword evidence="2" id="KW-1185">Reference proteome</keyword>
<dbReference type="OrthoDB" id="5563826at2"/>
<comment type="caution">
    <text evidence="1">The sequence shown here is derived from an EMBL/GenBank/DDBJ whole genome shotgun (WGS) entry which is preliminary data.</text>
</comment>
<name>A0A8H2JK46_9GAMM</name>
<dbReference type="PANTHER" id="PTHR20974">
    <property type="entry name" value="UPF0585 PROTEIN CG18661"/>
    <property type="match status" value="1"/>
</dbReference>
<dbReference type="SUPFAM" id="SSF53335">
    <property type="entry name" value="S-adenosyl-L-methionine-dependent methyltransferases"/>
    <property type="match status" value="1"/>
</dbReference>
<dbReference type="AlphaFoldDB" id="A0A8H2JK46"/>
<evidence type="ECO:0000313" key="1">
    <source>
        <dbReference type="EMBL" id="TMM44052.1"/>
    </source>
</evidence>
<dbReference type="PANTHER" id="PTHR20974:SF0">
    <property type="entry name" value="UPF0585 PROTEIN CG18661"/>
    <property type="match status" value="1"/>
</dbReference>
<dbReference type="InterPro" id="IPR010342">
    <property type="entry name" value="DUF938"/>
</dbReference>
<dbReference type="Proteomes" id="UP000307702">
    <property type="component" value="Unassembled WGS sequence"/>
</dbReference>
<proteinExistence type="predicted"/>
<gene>
    <name evidence="1" type="ORF">FCS21_11680</name>
</gene>
<sequence length="220" mass="24092">MTKPYSQACENNKQPILAVLSKVFSTSKYVLEIGSGTGQHAVYFGENLPHLTWQTSDLATNHAGINAWLNEAALLNVKSPIVIDLHDTWSLADAVNKPSDDGQDNTTERQSIDGVYTANTLHIISWPLVIKFFEGISKNLAVNGAVCIYGPFKYDGKFTSESNASFDGRLKEADPTRGIRDIEAILTLADSAGLNLIDDHEMPANNRLLVFSKVKPSSRL</sequence>
<dbReference type="InterPro" id="IPR029063">
    <property type="entry name" value="SAM-dependent_MTases_sf"/>
</dbReference>
<dbReference type="RefSeq" id="WP_138623576.1">
    <property type="nucleotide sequence ID" value="NZ_SZVP01000011.1"/>
</dbReference>
<protein>
    <submittedName>
        <fullName evidence="1">DUF938 domain-containing protein</fullName>
    </submittedName>
</protein>
<dbReference type="EMBL" id="SZVP01000011">
    <property type="protein sequence ID" value="TMM44052.1"/>
    <property type="molecule type" value="Genomic_DNA"/>
</dbReference>